<proteinExistence type="inferred from homology"/>
<dbReference type="PANTHER" id="PTHR35134">
    <property type="entry name" value="NUCLEOTIDASE YQFW-RELATED"/>
    <property type="match status" value="1"/>
</dbReference>
<feature type="active site" description="Proton donor" evidence="2">
    <location>
        <position position="8"/>
    </location>
</feature>
<dbReference type="InterPro" id="IPR010708">
    <property type="entry name" value="5'(3')-deoxyribonucleotidase"/>
</dbReference>
<dbReference type="AlphaFoldDB" id="F7YWF1"/>
<dbReference type="Gene3D" id="3.40.50.1000">
    <property type="entry name" value="HAD superfamily/HAD-like"/>
    <property type="match status" value="1"/>
</dbReference>
<accession>F7YWF1</accession>
<dbReference type="PANTHER" id="PTHR35134:SF2">
    <property type="entry name" value="NUCLEOTIDASE YQFW-RELATED"/>
    <property type="match status" value="1"/>
</dbReference>
<reference evidence="3 4" key="1">
    <citation type="submission" date="2010-11" db="EMBL/GenBank/DDBJ databases">
        <title>The complete genome of Thermotoga thermarum DSM 5069.</title>
        <authorList>
            <consortium name="US DOE Joint Genome Institute (JGI-PGF)"/>
            <person name="Lucas S."/>
            <person name="Copeland A."/>
            <person name="Lapidus A."/>
            <person name="Bruce D."/>
            <person name="Goodwin L."/>
            <person name="Pitluck S."/>
            <person name="Kyrpides N."/>
            <person name="Mavromatis K."/>
            <person name="Ivanova N."/>
            <person name="Zeytun A."/>
            <person name="Brettin T."/>
            <person name="Detter J.C."/>
            <person name="Tapia R."/>
            <person name="Han C."/>
            <person name="Land M."/>
            <person name="Hauser L."/>
            <person name="Markowitz V."/>
            <person name="Cheng J.-F."/>
            <person name="Hugenholtz P."/>
            <person name="Woyke T."/>
            <person name="Wu D."/>
            <person name="Spring S."/>
            <person name="Schroeder M."/>
            <person name="Brambilla E."/>
            <person name="Klenk H.-P."/>
            <person name="Eisen J.A."/>
        </authorList>
    </citation>
    <scope>NUCLEOTIDE SEQUENCE [LARGE SCALE GENOMIC DNA]</scope>
    <source>
        <strain evidence="3 4">DSM 5069</strain>
    </source>
</reference>
<organism evidence="3 4">
    <name type="scientific">Pseudothermotoga thermarum DSM 5069</name>
    <dbReference type="NCBI Taxonomy" id="688269"/>
    <lineage>
        <taxon>Bacteria</taxon>
        <taxon>Thermotogati</taxon>
        <taxon>Thermotogota</taxon>
        <taxon>Thermotogae</taxon>
        <taxon>Thermotogales</taxon>
        <taxon>Thermotogaceae</taxon>
        <taxon>Pseudothermotoga</taxon>
    </lineage>
</organism>
<dbReference type="KEGG" id="tta:Theth_1888"/>
<gene>
    <name evidence="3" type="ORF">Theth_1888</name>
</gene>
<dbReference type="SUPFAM" id="SSF56784">
    <property type="entry name" value="HAD-like"/>
    <property type="match status" value="1"/>
</dbReference>
<dbReference type="eggNOG" id="COG4502">
    <property type="taxonomic scope" value="Bacteria"/>
</dbReference>
<sequence>MKVMIDVDDVLTNFNRAFLEIANRLFSTPIDVEITVWEFHKCVPGLDLEKEMKVWEEIENTEDFYEKLPLYASQEDIQILKDVVNKKLAEVYLITARFPVKGKSVEEQTKNWVKKHIGLDLPVIVTSSKGKKCQKLGISIALDDAPHHIKDLIDHGIPTVVMDWPYNRYLNGLPRVRSLKEFLEKYLFSG</sequence>
<dbReference type="Pfam" id="PF06941">
    <property type="entry name" value="NT5C"/>
    <property type="match status" value="1"/>
</dbReference>
<comment type="similarity">
    <text evidence="1">Belongs to the 5'(3')-deoxyribonucleotidase family.</text>
</comment>
<keyword evidence="4" id="KW-1185">Reference proteome</keyword>
<dbReference type="InterPro" id="IPR023214">
    <property type="entry name" value="HAD_sf"/>
</dbReference>
<dbReference type="Proteomes" id="UP000006804">
    <property type="component" value="Chromosome"/>
</dbReference>
<dbReference type="InterPro" id="IPR052419">
    <property type="entry name" value="5_3-deoxyribonucleotidase-like"/>
</dbReference>
<evidence type="ECO:0000256" key="1">
    <source>
        <dbReference type="ARBA" id="ARBA00009589"/>
    </source>
</evidence>
<name>F7YWF1_9THEM</name>
<dbReference type="STRING" id="688269.Theth_1888"/>
<feature type="active site" description="Nucleophile" evidence="2">
    <location>
        <position position="6"/>
    </location>
</feature>
<dbReference type="HOGENOM" id="CLU_1432992_0_0_0"/>
<dbReference type="PATRIC" id="fig|688269.3.peg.1947"/>
<evidence type="ECO:0000256" key="2">
    <source>
        <dbReference type="PIRSR" id="PIRSR610708-1"/>
    </source>
</evidence>
<dbReference type="EMBL" id="CP002351">
    <property type="protein sequence ID" value="AEH51929.1"/>
    <property type="molecule type" value="Genomic_DNA"/>
</dbReference>
<evidence type="ECO:0000313" key="3">
    <source>
        <dbReference type="EMBL" id="AEH51929.1"/>
    </source>
</evidence>
<protein>
    <recommendedName>
        <fullName evidence="5">5' nucleotidase, deoxy (Pyrimidine), cytosolic type C protein (NT5C)</fullName>
    </recommendedName>
</protein>
<dbReference type="InterPro" id="IPR036412">
    <property type="entry name" value="HAD-like_sf"/>
</dbReference>
<dbReference type="OrthoDB" id="573782at2"/>
<evidence type="ECO:0008006" key="5">
    <source>
        <dbReference type="Google" id="ProtNLM"/>
    </source>
</evidence>
<dbReference type="GO" id="GO:0008253">
    <property type="term" value="F:5'-nucleotidase activity"/>
    <property type="evidence" value="ECO:0007669"/>
    <property type="project" value="InterPro"/>
</dbReference>
<evidence type="ECO:0000313" key="4">
    <source>
        <dbReference type="Proteomes" id="UP000006804"/>
    </source>
</evidence>
<dbReference type="GO" id="GO:0009264">
    <property type="term" value="P:deoxyribonucleotide catabolic process"/>
    <property type="evidence" value="ECO:0007669"/>
    <property type="project" value="InterPro"/>
</dbReference>